<protein>
    <submittedName>
        <fullName evidence="1">Uncharacterized protein</fullName>
    </submittedName>
</protein>
<reference evidence="1 2" key="1">
    <citation type="submission" date="2017-06" db="EMBL/GenBank/DDBJ databases">
        <title>Genome sequencing of cyanobaciteial culture collection at National Institute for Environmental Studies (NIES).</title>
        <authorList>
            <person name="Hirose Y."/>
            <person name="Shimura Y."/>
            <person name="Fujisawa T."/>
            <person name="Nakamura Y."/>
            <person name="Kawachi M."/>
        </authorList>
    </citation>
    <scope>NUCLEOTIDE SEQUENCE [LARGE SCALE GENOMIC DNA]</scope>
    <source>
        <strain evidence="1 2">NIES-267</strain>
    </source>
</reference>
<keyword evidence="2" id="KW-1185">Reference proteome</keyword>
<dbReference type="Gene3D" id="3.40.1460.10">
    <property type="entry name" value="Nuclease A inhibitor-like"/>
    <property type="match status" value="2"/>
</dbReference>
<dbReference type="OrthoDB" id="574253at2"/>
<sequence length="315" mass="36943">MNKETKKVLGTLELLLESCRCINIPGHEDGGYIYPFVWEESKQSRFNTFYFSLTQGWLKLTDTNVVRHNWQEMKYVISFERFNLNTEELKHKSTIVTDLFQLLKGNLQEFKTFNLKTSYNWENSVGLVVGKTTDGDSIGVCPTIYTETYIPQKQIYRTWQNQELDLDNLGENTKSVVSEIEAIISEFGAISLQGGDIDNYNCDHDYRIVYAAGKTKKSAVEKVLQSTGILEVSQFHSFYPDKQYFQEWQFVDEPDEQELMHQKYTQINQFFNQTFSNVMMYRFSFWKLENIYIIGETQSSDWIGIHINSDFVYNP</sequence>
<dbReference type="InterPro" id="IPR036587">
    <property type="entry name" value="NucleaseA_inhib-like_sf"/>
</dbReference>
<evidence type="ECO:0000313" key="2">
    <source>
        <dbReference type="Proteomes" id="UP000218418"/>
    </source>
</evidence>
<evidence type="ECO:0000313" key="1">
    <source>
        <dbReference type="EMBL" id="BAY81095.1"/>
    </source>
</evidence>
<dbReference type="SUPFAM" id="SSF82602">
    <property type="entry name" value="Nuclease A inhibitor (NuiA)"/>
    <property type="match status" value="1"/>
</dbReference>
<dbReference type="AlphaFoldDB" id="A0A1Z4LIN2"/>
<dbReference type="InterPro" id="IPR012489">
    <property type="entry name" value="NucleaseA_inhib-like"/>
</dbReference>
<proteinExistence type="predicted"/>
<dbReference type="Pfam" id="PF07924">
    <property type="entry name" value="NuiA"/>
    <property type="match status" value="1"/>
</dbReference>
<gene>
    <name evidence="1" type="ORF">NIES267_05600</name>
</gene>
<organism evidence="1 2">
    <name type="scientific">Calothrix parasitica NIES-267</name>
    <dbReference type="NCBI Taxonomy" id="1973488"/>
    <lineage>
        <taxon>Bacteria</taxon>
        <taxon>Bacillati</taxon>
        <taxon>Cyanobacteriota</taxon>
        <taxon>Cyanophyceae</taxon>
        <taxon>Nostocales</taxon>
        <taxon>Calotrichaceae</taxon>
        <taxon>Calothrix</taxon>
    </lineage>
</organism>
<dbReference type="Proteomes" id="UP000218418">
    <property type="component" value="Chromosome"/>
</dbReference>
<name>A0A1Z4LIN2_9CYAN</name>
<accession>A0A1Z4LIN2</accession>
<dbReference type="EMBL" id="AP018227">
    <property type="protein sequence ID" value="BAY81095.1"/>
    <property type="molecule type" value="Genomic_DNA"/>
</dbReference>